<proteinExistence type="predicted"/>
<dbReference type="InterPro" id="IPR012337">
    <property type="entry name" value="RNaseH-like_sf"/>
</dbReference>
<dbReference type="InterPro" id="IPR036625">
    <property type="entry name" value="E3-bd_dom_sf"/>
</dbReference>
<dbReference type="EMBL" id="BOMM01000058">
    <property type="protein sequence ID" value="GIE14803.1"/>
    <property type="molecule type" value="Genomic_DNA"/>
</dbReference>
<dbReference type="Gene3D" id="3.30.420.10">
    <property type="entry name" value="Ribonuclease H-like superfamily/Ribonuclease H"/>
    <property type="match status" value="1"/>
</dbReference>
<sequence>MELGFAVLGVRTTGWSVADDRMTDMAVVFTDTYGSVEEEFAAPPADRLAGRTLAGHHVAFWRRFVGGRAWLEMPVLCTCEASPAHQPHLVRRRLRDCCAAAGVAYDATAGALGDARATAGLLRAYLRPADTPPARPAEPVPCGVLAALLGNLPLDDILGPGATPAEGGYLELVAQAVEEGGLGRSAVAGLVEHARAIGVERPDRLHRGLVPALARAAVAGGVAAGAVRNELVTVAELLGVPPGGVKALLAEADGELIDAYGRGFRPLPPDWPYGEPLRAGQAVAFTGGEPYRRSRLELAAQLAGLRVVNSVSAGTAVLVSGHPRPRSPKGMAAQRAGTRVVTPKLFEKLAAHVQPDGPARTAVTSATIRAWARAHGHLVAPRGRLPRHVHDAFRAAQQDGRPRGAAVPPTLSP</sequence>
<accession>A0A919J860</accession>
<protein>
    <recommendedName>
        <fullName evidence="2">Lsr2 DNA-binding domain-containing protein</fullName>
    </recommendedName>
</protein>
<dbReference type="GO" id="GO:0003677">
    <property type="term" value="F:DNA binding"/>
    <property type="evidence" value="ECO:0007669"/>
    <property type="project" value="UniProtKB-KW"/>
</dbReference>
<dbReference type="InterPro" id="IPR036397">
    <property type="entry name" value="RNaseH_sf"/>
</dbReference>
<evidence type="ECO:0000256" key="1">
    <source>
        <dbReference type="ARBA" id="ARBA00023125"/>
    </source>
</evidence>
<dbReference type="Gene3D" id="4.10.320.10">
    <property type="entry name" value="E3-binding domain"/>
    <property type="match status" value="1"/>
</dbReference>
<dbReference type="Gene3D" id="3.40.50.10190">
    <property type="entry name" value="BRCT domain"/>
    <property type="match status" value="1"/>
</dbReference>
<dbReference type="InterPro" id="IPR055370">
    <property type="entry name" value="Lsr2_DNA-bd"/>
</dbReference>
<dbReference type="Proteomes" id="UP000598174">
    <property type="component" value="Unassembled WGS sequence"/>
</dbReference>
<dbReference type="CDD" id="cd00027">
    <property type="entry name" value="BRCT"/>
    <property type="match status" value="1"/>
</dbReference>
<evidence type="ECO:0000259" key="2">
    <source>
        <dbReference type="Pfam" id="PF23359"/>
    </source>
</evidence>
<dbReference type="SUPFAM" id="SSF52113">
    <property type="entry name" value="BRCT domain"/>
    <property type="match status" value="1"/>
</dbReference>
<reference evidence="3" key="1">
    <citation type="submission" date="2021-01" db="EMBL/GenBank/DDBJ databases">
        <title>Whole genome shotgun sequence of Actinoplanes ferrugineus NBRC 15555.</title>
        <authorList>
            <person name="Komaki H."/>
            <person name="Tamura T."/>
        </authorList>
    </citation>
    <scope>NUCLEOTIDE SEQUENCE</scope>
    <source>
        <strain evidence="3">NBRC 15555</strain>
    </source>
</reference>
<dbReference type="SUPFAM" id="SSF53098">
    <property type="entry name" value="Ribonuclease H-like"/>
    <property type="match status" value="1"/>
</dbReference>
<dbReference type="InterPro" id="IPR036420">
    <property type="entry name" value="BRCT_dom_sf"/>
</dbReference>
<keyword evidence="1" id="KW-0238">DNA-binding</keyword>
<gene>
    <name evidence="3" type="ORF">Afe05nite_66430</name>
</gene>
<comment type="caution">
    <text evidence="3">The sequence shown here is derived from an EMBL/GenBank/DDBJ whole genome shotgun (WGS) entry which is preliminary data.</text>
</comment>
<evidence type="ECO:0000313" key="4">
    <source>
        <dbReference type="Proteomes" id="UP000598174"/>
    </source>
</evidence>
<dbReference type="Pfam" id="PF23359">
    <property type="entry name" value="Lsr2_DNA-bd"/>
    <property type="match status" value="1"/>
</dbReference>
<feature type="domain" description="Lsr2 DNA-binding" evidence="2">
    <location>
        <begin position="365"/>
        <end position="396"/>
    </location>
</feature>
<evidence type="ECO:0000313" key="3">
    <source>
        <dbReference type="EMBL" id="GIE14803.1"/>
    </source>
</evidence>
<organism evidence="3 4">
    <name type="scientific">Paractinoplanes ferrugineus</name>
    <dbReference type="NCBI Taxonomy" id="113564"/>
    <lineage>
        <taxon>Bacteria</taxon>
        <taxon>Bacillati</taxon>
        <taxon>Actinomycetota</taxon>
        <taxon>Actinomycetes</taxon>
        <taxon>Micromonosporales</taxon>
        <taxon>Micromonosporaceae</taxon>
        <taxon>Paractinoplanes</taxon>
    </lineage>
</organism>
<name>A0A919J860_9ACTN</name>
<dbReference type="AlphaFoldDB" id="A0A919J860"/>
<dbReference type="GO" id="GO:0016746">
    <property type="term" value="F:acyltransferase activity"/>
    <property type="evidence" value="ECO:0007669"/>
    <property type="project" value="InterPro"/>
</dbReference>
<keyword evidence="4" id="KW-1185">Reference proteome</keyword>